<dbReference type="AlphaFoldDB" id="A0A6A4GQR8"/>
<accession>A0A6A4GQR8</accession>
<feature type="compositionally biased region" description="Polar residues" evidence="1">
    <location>
        <begin position="177"/>
        <end position="191"/>
    </location>
</feature>
<organism evidence="2 3">
    <name type="scientific">Gymnopus androsaceus JB14</name>
    <dbReference type="NCBI Taxonomy" id="1447944"/>
    <lineage>
        <taxon>Eukaryota</taxon>
        <taxon>Fungi</taxon>
        <taxon>Dikarya</taxon>
        <taxon>Basidiomycota</taxon>
        <taxon>Agaricomycotina</taxon>
        <taxon>Agaricomycetes</taxon>
        <taxon>Agaricomycetidae</taxon>
        <taxon>Agaricales</taxon>
        <taxon>Marasmiineae</taxon>
        <taxon>Omphalotaceae</taxon>
        <taxon>Gymnopus</taxon>
    </lineage>
</organism>
<name>A0A6A4GQR8_9AGAR</name>
<evidence type="ECO:0000313" key="3">
    <source>
        <dbReference type="Proteomes" id="UP000799118"/>
    </source>
</evidence>
<keyword evidence="3" id="KW-1185">Reference proteome</keyword>
<gene>
    <name evidence="2" type="ORF">BT96DRAFT_1004602</name>
</gene>
<protein>
    <submittedName>
        <fullName evidence="2">Uncharacterized protein</fullName>
    </submittedName>
</protein>
<feature type="region of interest" description="Disordered" evidence="1">
    <location>
        <begin position="177"/>
        <end position="207"/>
    </location>
</feature>
<evidence type="ECO:0000313" key="2">
    <source>
        <dbReference type="EMBL" id="KAE9387998.1"/>
    </source>
</evidence>
<reference evidence="2" key="1">
    <citation type="journal article" date="2019" name="Environ. Microbiol.">
        <title>Fungal ecological strategies reflected in gene transcription - a case study of two litter decomposers.</title>
        <authorList>
            <person name="Barbi F."/>
            <person name="Kohler A."/>
            <person name="Barry K."/>
            <person name="Baskaran P."/>
            <person name="Daum C."/>
            <person name="Fauchery L."/>
            <person name="Ihrmark K."/>
            <person name="Kuo A."/>
            <person name="LaButti K."/>
            <person name="Lipzen A."/>
            <person name="Morin E."/>
            <person name="Grigoriev I.V."/>
            <person name="Henrissat B."/>
            <person name="Lindahl B."/>
            <person name="Martin F."/>
        </authorList>
    </citation>
    <scope>NUCLEOTIDE SEQUENCE</scope>
    <source>
        <strain evidence="2">JB14</strain>
    </source>
</reference>
<proteinExistence type="predicted"/>
<dbReference type="Proteomes" id="UP000799118">
    <property type="component" value="Unassembled WGS sequence"/>
</dbReference>
<sequence>MPGSKKAFDNLVPTSPFKVLLPHSLLVSVEPVWKYGAGYLGYATLPVLPLPSDVVAMSFVPCLAQTLCVLVVVAPASFKKPEEHLHSAPVQELGFPFVTLLQIVELLVGGLCDPPPCSYRGCPHLPHVLFQGKRVGITLGIPRSLDSPPGFSIHFPPILSMSMATANTSWGFVSATSSPQHEVPGVTTSDLGKTRMMRKREEDDIEN</sequence>
<dbReference type="EMBL" id="ML769767">
    <property type="protein sequence ID" value="KAE9387998.1"/>
    <property type="molecule type" value="Genomic_DNA"/>
</dbReference>
<evidence type="ECO:0000256" key="1">
    <source>
        <dbReference type="SAM" id="MobiDB-lite"/>
    </source>
</evidence>